<keyword evidence="2" id="KW-1185">Reference proteome</keyword>
<protein>
    <submittedName>
        <fullName evidence="1">Uncharacterized protein</fullName>
    </submittedName>
</protein>
<evidence type="ECO:0000313" key="1">
    <source>
        <dbReference type="EMBL" id="KAK6754504.1"/>
    </source>
</evidence>
<comment type="caution">
    <text evidence="1">The sequence shown here is derived from an EMBL/GenBank/DDBJ whole genome shotgun (WGS) entry which is preliminary data.</text>
</comment>
<reference evidence="1 2" key="1">
    <citation type="submission" date="2023-08" db="EMBL/GenBank/DDBJ databases">
        <title>A Necator americanus chromosomal reference genome.</title>
        <authorList>
            <person name="Ilik V."/>
            <person name="Petrzelkova K.J."/>
            <person name="Pardy F."/>
            <person name="Fuh T."/>
            <person name="Niatou-Singa F.S."/>
            <person name="Gouil Q."/>
            <person name="Baker L."/>
            <person name="Ritchie M.E."/>
            <person name="Jex A.R."/>
            <person name="Gazzola D."/>
            <person name="Li H."/>
            <person name="Toshio Fujiwara R."/>
            <person name="Zhan B."/>
            <person name="Aroian R.V."/>
            <person name="Pafco B."/>
            <person name="Schwarz E.M."/>
        </authorList>
    </citation>
    <scope>NUCLEOTIDE SEQUENCE [LARGE SCALE GENOMIC DNA]</scope>
    <source>
        <strain evidence="1 2">Aroian</strain>
        <tissue evidence="1">Whole animal</tissue>
    </source>
</reference>
<evidence type="ECO:0000313" key="2">
    <source>
        <dbReference type="Proteomes" id="UP001303046"/>
    </source>
</evidence>
<gene>
    <name evidence="1" type="primary">Necator_chrV.g18274</name>
    <name evidence="1" type="ORF">RB195_013483</name>
</gene>
<proteinExistence type="predicted"/>
<dbReference type="Proteomes" id="UP001303046">
    <property type="component" value="Unassembled WGS sequence"/>
</dbReference>
<name>A0ABR1DVN9_NECAM</name>
<organism evidence="1 2">
    <name type="scientific">Necator americanus</name>
    <name type="common">Human hookworm</name>
    <dbReference type="NCBI Taxonomy" id="51031"/>
    <lineage>
        <taxon>Eukaryota</taxon>
        <taxon>Metazoa</taxon>
        <taxon>Ecdysozoa</taxon>
        <taxon>Nematoda</taxon>
        <taxon>Chromadorea</taxon>
        <taxon>Rhabditida</taxon>
        <taxon>Rhabditina</taxon>
        <taxon>Rhabditomorpha</taxon>
        <taxon>Strongyloidea</taxon>
        <taxon>Ancylostomatidae</taxon>
        <taxon>Bunostominae</taxon>
        <taxon>Necator</taxon>
    </lineage>
</organism>
<sequence>MRSVAVRRALTDWFCGGPQRANRSKSYLILRLPSHFHTENKLRISLFCVHVLFRGSFLIADNNSHILIRQIEESGMLKRGSSNIPPYIYP</sequence>
<dbReference type="EMBL" id="JAVFWL010000005">
    <property type="protein sequence ID" value="KAK6754504.1"/>
    <property type="molecule type" value="Genomic_DNA"/>
</dbReference>
<accession>A0ABR1DVN9</accession>